<dbReference type="Pfam" id="PF07508">
    <property type="entry name" value="Recombinase"/>
    <property type="match status" value="1"/>
</dbReference>
<dbReference type="SUPFAM" id="SSF53041">
    <property type="entry name" value="Resolvase-like"/>
    <property type="match status" value="1"/>
</dbReference>
<dbReference type="SMART" id="SM00857">
    <property type="entry name" value="Resolvase"/>
    <property type="match status" value="1"/>
</dbReference>
<proteinExistence type="predicted"/>
<dbReference type="RefSeq" id="WP_306681639.1">
    <property type="nucleotide sequence ID" value="NZ_JAVDBT010000018.1"/>
</dbReference>
<keyword evidence="4" id="KW-1185">Reference proteome</keyword>
<dbReference type="InterPro" id="IPR050639">
    <property type="entry name" value="SSR_resolvase"/>
</dbReference>
<dbReference type="CDD" id="cd00338">
    <property type="entry name" value="Ser_Recombinase"/>
    <property type="match status" value="1"/>
</dbReference>
<dbReference type="InterPro" id="IPR011109">
    <property type="entry name" value="DNA_bind_recombinase_dom"/>
</dbReference>
<name>A0ABU0W208_9RHOB</name>
<dbReference type="InterPro" id="IPR006119">
    <property type="entry name" value="Resolv_N"/>
</dbReference>
<protein>
    <submittedName>
        <fullName evidence="3">Recombinase family protein</fullName>
    </submittedName>
</protein>
<dbReference type="PANTHER" id="PTHR30461">
    <property type="entry name" value="DNA-INVERTASE FROM LAMBDOID PROPHAGE"/>
    <property type="match status" value="1"/>
</dbReference>
<accession>A0ABU0W208</accession>
<feature type="domain" description="Resolvase/invertase-type recombinase catalytic" evidence="1">
    <location>
        <begin position="3"/>
        <end position="152"/>
    </location>
</feature>
<dbReference type="EMBL" id="JAVDBT010000018">
    <property type="protein sequence ID" value="MDQ2067928.1"/>
    <property type="molecule type" value="Genomic_DNA"/>
</dbReference>
<dbReference type="InterPro" id="IPR036162">
    <property type="entry name" value="Resolvase-like_N_sf"/>
</dbReference>
<feature type="domain" description="Recombinase" evidence="2">
    <location>
        <begin position="151"/>
        <end position="286"/>
    </location>
</feature>
<dbReference type="Gene3D" id="3.40.50.1390">
    <property type="entry name" value="Resolvase, N-terminal catalytic domain"/>
    <property type="match status" value="1"/>
</dbReference>
<evidence type="ECO:0000259" key="1">
    <source>
        <dbReference type="PROSITE" id="PS51736"/>
    </source>
</evidence>
<dbReference type="Pfam" id="PF00239">
    <property type="entry name" value="Resolvase"/>
    <property type="match status" value="1"/>
</dbReference>
<dbReference type="Gene3D" id="3.90.1750.20">
    <property type="entry name" value="Putative Large Serine Recombinase, Chain B, Domain 2"/>
    <property type="match status" value="1"/>
</dbReference>
<evidence type="ECO:0000313" key="3">
    <source>
        <dbReference type="EMBL" id="MDQ2067928.1"/>
    </source>
</evidence>
<organism evidence="3 4">
    <name type="scientific">Pseudogemmobacter lacusdianii</name>
    <dbReference type="NCBI Taxonomy" id="3069608"/>
    <lineage>
        <taxon>Bacteria</taxon>
        <taxon>Pseudomonadati</taxon>
        <taxon>Pseudomonadota</taxon>
        <taxon>Alphaproteobacteria</taxon>
        <taxon>Rhodobacterales</taxon>
        <taxon>Paracoccaceae</taxon>
        <taxon>Pseudogemmobacter</taxon>
    </lineage>
</organism>
<evidence type="ECO:0000313" key="4">
    <source>
        <dbReference type="Proteomes" id="UP001239680"/>
    </source>
</evidence>
<evidence type="ECO:0000259" key="2">
    <source>
        <dbReference type="PROSITE" id="PS51737"/>
    </source>
</evidence>
<gene>
    <name evidence="3" type="ORF">Q9295_16250</name>
</gene>
<sequence>MLRAAIYARFSTNLQSDRSIDDQFTLCRFFADQRGYSVVQIYSDAAKSGASIFDRDGLRQMLKDAEAGAYDVLIVEAFDRLSRDQADMHSIFRHLTFNKVNVLSVNDGSGDTINVTLRGLMSQLYREDNAHKVRRGLTGRIQDGLSAGGRSYGYRADPLRTGVLVIDEEQAAVVRRIFEAFKAGKSPRAIARELNEAGVPAPKSKHWTASTLLGSASRHNGILHNPLYIGERIWNRQHFLKHPATGRRVSRPNPPEDWKRAQVPELRIISDELWAHAASHRRPGRPFKEARMMRRPQHPLSGLIYCGACGAPMHLSGKDRSGKARLRCSAIDSRAACKSQKTFFLDEVHALLFPRLVAQLGQSEEMQLTAQSWYDQRLEDVAVDLARREEIKVALQSVDQKHMNIMDKAALGIIPDDILLPYIERIRTERDQLLGELVKLATEPEVPVIQHDVTADLITFLAAGVSELTSADRRLSLLRKVIRAIVVHYVGTVSRKFKLEVLLDLAALTDPNATATAAEPLSKHLSAKDVIEFRFSI</sequence>
<dbReference type="PROSITE" id="PS51736">
    <property type="entry name" value="RECOMBINASES_3"/>
    <property type="match status" value="1"/>
</dbReference>
<reference evidence="3 4" key="1">
    <citation type="submission" date="2023-08" db="EMBL/GenBank/DDBJ databases">
        <title>Characterization of two Paracoccaceae strains isolated from Phycosphere and proposal of Xinfangfangia lacusdiani sp. nov.</title>
        <authorList>
            <person name="Deng Y."/>
            <person name="Zhang Y.Q."/>
        </authorList>
    </citation>
    <scope>NUCLEOTIDE SEQUENCE [LARGE SCALE GENOMIC DNA]</scope>
    <source>
        <strain evidence="3 4">CPCC 101601</strain>
    </source>
</reference>
<dbReference type="PROSITE" id="PS51737">
    <property type="entry name" value="RECOMBINASE_DNA_BIND"/>
    <property type="match status" value="1"/>
</dbReference>
<dbReference type="InterPro" id="IPR025827">
    <property type="entry name" value="Zn_ribbon_recom_dom"/>
</dbReference>
<dbReference type="InterPro" id="IPR038109">
    <property type="entry name" value="DNA_bind_recomb_sf"/>
</dbReference>
<dbReference type="Proteomes" id="UP001239680">
    <property type="component" value="Unassembled WGS sequence"/>
</dbReference>
<dbReference type="PANTHER" id="PTHR30461:SF23">
    <property type="entry name" value="DNA RECOMBINASE-RELATED"/>
    <property type="match status" value="1"/>
</dbReference>
<dbReference type="Pfam" id="PF13408">
    <property type="entry name" value="Zn_ribbon_recom"/>
    <property type="match status" value="1"/>
</dbReference>
<comment type="caution">
    <text evidence="3">The sequence shown here is derived from an EMBL/GenBank/DDBJ whole genome shotgun (WGS) entry which is preliminary data.</text>
</comment>